<dbReference type="GO" id="GO:0015341">
    <property type="term" value="F:zinc efflux antiporter activity"/>
    <property type="evidence" value="ECO:0007669"/>
    <property type="project" value="TreeGrafter"/>
</dbReference>
<dbReference type="SUPFAM" id="SSF161111">
    <property type="entry name" value="Cation efflux protein transmembrane domain-like"/>
    <property type="match status" value="1"/>
</dbReference>
<proteinExistence type="inferred from homology"/>
<evidence type="ECO:0000256" key="5">
    <source>
        <dbReference type="ARBA" id="ARBA00022496"/>
    </source>
</evidence>
<organism evidence="13 14">
    <name type="scientific">Bermanella marisrubri</name>
    <dbReference type="NCBI Taxonomy" id="207949"/>
    <lineage>
        <taxon>Bacteria</taxon>
        <taxon>Pseudomonadati</taxon>
        <taxon>Pseudomonadota</taxon>
        <taxon>Gammaproteobacteria</taxon>
        <taxon>Oceanospirillales</taxon>
        <taxon>Oceanospirillaceae</taxon>
        <taxon>Bermanella</taxon>
    </lineage>
</organism>
<dbReference type="InterPro" id="IPR058533">
    <property type="entry name" value="Cation_efflux_TM"/>
</dbReference>
<keyword evidence="3" id="KW-0813">Transport</keyword>
<dbReference type="PANTHER" id="PTHR43840:SF41">
    <property type="entry name" value="CATION-EFFLUX PUMP FIEF"/>
    <property type="match status" value="1"/>
</dbReference>
<keyword evidence="4" id="KW-1003">Cell membrane</keyword>
<feature type="transmembrane region" description="Helical" evidence="10">
    <location>
        <begin position="80"/>
        <end position="101"/>
    </location>
</feature>
<comment type="subcellular location">
    <subcellularLocation>
        <location evidence="1">Cell membrane</location>
        <topology evidence="1">Multi-pass membrane protein</topology>
    </subcellularLocation>
</comment>
<evidence type="ECO:0000256" key="3">
    <source>
        <dbReference type="ARBA" id="ARBA00022448"/>
    </source>
</evidence>
<keyword evidence="5" id="KW-0408">Iron</keyword>
<evidence type="ECO:0000256" key="2">
    <source>
        <dbReference type="ARBA" id="ARBA00010212"/>
    </source>
</evidence>
<accession>Q1N181</accession>
<feature type="domain" description="Cation efflux protein transmembrane" evidence="11">
    <location>
        <begin position="14"/>
        <end position="205"/>
    </location>
</feature>
<evidence type="ECO:0000256" key="8">
    <source>
        <dbReference type="ARBA" id="ARBA00022989"/>
    </source>
</evidence>
<dbReference type="GO" id="GO:0005886">
    <property type="term" value="C:plasma membrane"/>
    <property type="evidence" value="ECO:0007669"/>
    <property type="project" value="UniProtKB-SubCell"/>
</dbReference>
<dbReference type="InterPro" id="IPR027469">
    <property type="entry name" value="Cation_efflux_TMD_sf"/>
</dbReference>
<dbReference type="AlphaFoldDB" id="Q1N181"/>
<evidence type="ECO:0000259" key="12">
    <source>
        <dbReference type="Pfam" id="PF16916"/>
    </source>
</evidence>
<name>Q1N181_9GAMM</name>
<dbReference type="GO" id="GO:0015086">
    <property type="term" value="F:cadmium ion transmembrane transporter activity"/>
    <property type="evidence" value="ECO:0007669"/>
    <property type="project" value="TreeGrafter"/>
</dbReference>
<dbReference type="InterPro" id="IPR002524">
    <property type="entry name" value="Cation_efflux"/>
</dbReference>
<evidence type="ECO:0000259" key="11">
    <source>
        <dbReference type="Pfam" id="PF01545"/>
    </source>
</evidence>
<dbReference type="Pfam" id="PF01545">
    <property type="entry name" value="Cation_efflux"/>
    <property type="match status" value="1"/>
</dbReference>
<comment type="caution">
    <text evidence="13">The sequence shown here is derived from an EMBL/GenBank/DDBJ whole genome shotgun (WGS) entry which is preliminary data.</text>
</comment>
<dbReference type="NCBIfam" id="TIGR01297">
    <property type="entry name" value="CDF"/>
    <property type="match status" value="1"/>
</dbReference>
<dbReference type="Proteomes" id="UP000004263">
    <property type="component" value="Unassembled WGS sequence"/>
</dbReference>
<dbReference type="InterPro" id="IPR027470">
    <property type="entry name" value="Cation_efflux_CTD"/>
</dbReference>
<dbReference type="EMBL" id="AAQH01000011">
    <property type="protein sequence ID" value="EAT11970.1"/>
    <property type="molecule type" value="Genomic_DNA"/>
</dbReference>
<evidence type="ECO:0000256" key="9">
    <source>
        <dbReference type="ARBA" id="ARBA00023136"/>
    </source>
</evidence>
<dbReference type="InterPro" id="IPR050291">
    <property type="entry name" value="CDF_Transporter"/>
</dbReference>
<feature type="transmembrane region" description="Helical" evidence="10">
    <location>
        <begin position="175"/>
        <end position="194"/>
    </location>
</feature>
<keyword evidence="5" id="KW-0410">Iron transport</keyword>
<dbReference type="InterPro" id="IPR036837">
    <property type="entry name" value="Cation_efflux_CTD_sf"/>
</dbReference>
<keyword evidence="7" id="KW-0406">Ion transport</keyword>
<keyword evidence="9 10" id="KW-0472">Membrane</keyword>
<dbReference type="PANTHER" id="PTHR43840">
    <property type="entry name" value="MITOCHONDRIAL METAL TRANSPORTER 1-RELATED"/>
    <property type="match status" value="1"/>
</dbReference>
<sequence length="287" mass="31838">MEDAHKLSRRATQASVLVAAILIALKTWAYMVTDSVSMLGSLLDSMLDGATAFINFLALRYALTPADEEHRFGHGKMESIAALAQSTFMMGSALVLVLNSFDIMLDQRQVTNSTIGISVSAIAIILTLALVSYQKYTLRRNKSLVVEADSLHYQGDVLMNIAVMVAFLFVDFGLIWFDAVMAIAIAVFISYNAFSVGKRAYEDLMDKQLPEVEKQVEAIVAKAHGTEGCHDVRVRQAGQDIFIQLHLELDEELTLWSAHEIGDRIDHQIREAFPNADVLIHHDPVKT</sequence>
<dbReference type="GO" id="GO:0006882">
    <property type="term" value="P:intracellular zinc ion homeostasis"/>
    <property type="evidence" value="ECO:0007669"/>
    <property type="project" value="TreeGrafter"/>
</dbReference>
<evidence type="ECO:0000256" key="4">
    <source>
        <dbReference type="ARBA" id="ARBA00022475"/>
    </source>
</evidence>
<gene>
    <name evidence="13" type="ORF">RED65_11535</name>
</gene>
<evidence type="ECO:0000256" key="6">
    <source>
        <dbReference type="ARBA" id="ARBA00022692"/>
    </source>
</evidence>
<dbReference type="FunFam" id="3.30.70.1350:FF:000002">
    <property type="entry name" value="Ferrous-iron efflux pump FieF"/>
    <property type="match status" value="1"/>
</dbReference>
<dbReference type="SUPFAM" id="SSF160240">
    <property type="entry name" value="Cation efflux protein cytoplasmic domain-like"/>
    <property type="match status" value="1"/>
</dbReference>
<keyword evidence="8 10" id="KW-1133">Transmembrane helix</keyword>
<evidence type="ECO:0000313" key="14">
    <source>
        <dbReference type="Proteomes" id="UP000004263"/>
    </source>
</evidence>
<dbReference type="Pfam" id="PF16916">
    <property type="entry name" value="ZT_dimer"/>
    <property type="match status" value="1"/>
</dbReference>
<reference evidence="13 14" key="1">
    <citation type="submission" date="2006-03" db="EMBL/GenBank/DDBJ databases">
        <authorList>
            <person name="Pinhassi J."/>
            <person name="Pedros-Alio C."/>
            <person name="Ferriera S."/>
            <person name="Johnson J."/>
            <person name="Kravitz S."/>
            <person name="Halpern A."/>
            <person name="Remington K."/>
            <person name="Beeson K."/>
            <person name="Tran B."/>
            <person name="Rogers Y.-H."/>
            <person name="Friedman R."/>
            <person name="Venter J.C."/>
        </authorList>
    </citation>
    <scope>NUCLEOTIDE SEQUENCE [LARGE SCALE GENOMIC DNA]</scope>
    <source>
        <strain evidence="13 14">RED65</strain>
    </source>
</reference>
<dbReference type="RefSeq" id="WP_007017434.1">
    <property type="nucleotide sequence ID" value="NZ_CH724113.1"/>
</dbReference>
<evidence type="ECO:0000256" key="1">
    <source>
        <dbReference type="ARBA" id="ARBA00004651"/>
    </source>
</evidence>
<keyword evidence="14" id="KW-1185">Reference proteome</keyword>
<dbReference type="Gene3D" id="1.20.1510.10">
    <property type="entry name" value="Cation efflux protein transmembrane domain"/>
    <property type="match status" value="1"/>
</dbReference>
<evidence type="ECO:0000313" key="13">
    <source>
        <dbReference type="EMBL" id="EAT11970.1"/>
    </source>
</evidence>
<evidence type="ECO:0000256" key="7">
    <source>
        <dbReference type="ARBA" id="ARBA00022906"/>
    </source>
</evidence>
<keyword evidence="6 10" id="KW-0812">Transmembrane</keyword>
<dbReference type="STRING" id="207949.RED65_11535"/>
<dbReference type="Gene3D" id="3.30.70.1350">
    <property type="entry name" value="Cation efflux protein, cytoplasmic domain"/>
    <property type="match status" value="1"/>
</dbReference>
<evidence type="ECO:0000256" key="10">
    <source>
        <dbReference type="SAM" id="Phobius"/>
    </source>
</evidence>
<keyword evidence="7" id="KW-0864">Zinc transport</keyword>
<dbReference type="GO" id="GO:0015093">
    <property type="term" value="F:ferrous iron transmembrane transporter activity"/>
    <property type="evidence" value="ECO:0007669"/>
    <property type="project" value="TreeGrafter"/>
</dbReference>
<dbReference type="OrthoDB" id="9806522at2"/>
<feature type="transmembrane region" description="Helical" evidence="10">
    <location>
        <begin position="113"/>
        <end position="131"/>
    </location>
</feature>
<keyword evidence="7" id="KW-0862">Zinc</keyword>
<comment type="similarity">
    <text evidence="2">Belongs to the cation diffusion facilitator (CDF) transporter (TC 2.A.4) family. FieF subfamily.</text>
</comment>
<protein>
    <submittedName>
        <fullName evidence="13">Cation transporter, CDF family protein</fullName>
    </submittedName>
</protein>
<dbReference type="HOGENOM" id="CLU_013430_3_0_6"/>
<feature type="domain" description="Cation efflux protein cytoplasmic" evidence="12">
    <location>
        <begin position="211"/>
        <end position="284"/>
    </location>
</feature>